<dbReference type="PANTHER" id="PTHR13789:SF309">
    <property type="entry name" value="PUTATIVE (AFU_ORTHOLOGUE AFUA_6G14510)-RELATED"/>
    <property type="match status" value="1"/>
</dbReference>
<dbReference type="InterPro" id="IPR002938">
    <property type="entry name" value="FAD-bd"/>
</dbReference>
<evidence type="ECO:0000256" key="2">
    <source>
        <dbReference type="ARBA" id="ARBA00023033"/>
    </source>
</evidence>
<keyword evidence="5" id="KW-1185">Reference proteome</keyword>
<dbReference type="AlphaFoldDB" id="A0A231GPD1"/>
<dbReference type="Pfam" id="PF01494">
    <property type="entry name" value="FAD_binding_3"/>
    <property type="match status" value="1"/>
</dbReference>
<dbReference type="NCBIfam" id="NF005313">
    <property type="entry name" value="PRK06847.1"/>
    <property type="match status" value="1"/>
</dbReference>
<proteinExistence type="predicted"/>
<gene>
    <name evidence="4" type="ORF">SAMN04490187_3108</name>
</gene>
<dbReference type="GO" id="GO:0004497">
    <property type="term" value="F:monooxygenase activity"/>
    <property type="evidence" value="ECO:0007669"/>
    <property type="project" value="UniProtKB-KW"/>
</dbReference>
<accession>A0A231GPD1</accession>
<evidence type="ECO:0000256" key="1">
    <source>
        <dbReference type="ARBA" id="ARBA00023002"/>
    </source>
</evidence>
<feature type="domain" description="FAD-binding" evidence="3">
    <location>
        <begin position="6"/>
        <end position="332"/>
    </location>
</feature>
<dbReference type="EMBL" id="FNTC01000002">
    <property type="protein sequence ID" value="SEC08466.1"/>
    <property type="molecule type" value="Genomic_DNA"/>
</dbReference>
<dbReference type="Proteomes" id="UP000198542">
    <property type="component" value="Unassembled WGS sequence"/>
</dbReference>
<keyword evidence="2" id="KW-0503">Monooxygenase</keyword>
<dbReference type="SUPFAM" id="SSF51905">
    <property type="entry name" value="FAD/NAD(P)-binding domain"/>
    <property type="match status" value="1"/>
</dbReference>
<dbReference type="PANTHER" id="PTHR13789">
    <property type="entry name" value="MONOOXYGENASE"/>
    <property type="match status" value="1"/>
</dbReference>
<sequence length="370" mass="40223">MSQVKRVLIVGSGIGGATAAYALRRAGVDVHCIDIKPGIPSAGSGICLLHNTVRALNMIGLAEPCLDSGMRFDAFRQFDSSGQLLRSDPAPPSCGIRRPELARILESAALGAGAVLDKGLTIEHLDDHGDCVEVKFSDGREATYDLVVAADGAYSKLRDQVFGAECRPHFAGQSVWRFNAPRPAQIDGFCLYRSPSGKTVGSFPTSEDTCYLFYLENSVEPLRVPEDQASAMIRERLAEYTAPAVLEALDQVTDAKQVIFRPLDITLVPAPWYRGRVVLIGDAAHSPTPHMTSGGGMAIEDAVVLADCVSKTQSVNEALAMYSERRFERCKIICDASLQLCRFEQEDPLKNREKSAALLLKTYQYLGQPI</sequence>
<evidence type="ECO:0000313" key="4">
    <source>
        <dbReference type="EMBL" id="SEC08466.1"/>
    </source>
</evidence>
<evidence type="ECO:0000259" key="3">
    <source>
        <dbReference type="Pfam" id="PF01494"/>
    </source>
</evidence>
<dbReference type="GO" id="GO:0071949">
    <property type="term" value="F:FAD binding"/>
    <property type="evidence" value="ECO:0007669"/>
    <property type="project" value="InterPro"/>
</dbReference>
<keyword evidence="1" id="KW-0560">Oxidoreductase</keyword>
<name>A0A231GPD1_PSEJE</name>
<dbReference type="Gene3D" id="3.50.50.60">
    <property type="entry name" value="FAD/NAD(P)-binding domain"/>
    <property type="match status" value="1"/>
</dbReference>
<dbReference type="RefSeq" id="WP_090454384.1">
    <property type="nucleotide sequence ID" value="NZ_FNTC01000002.1"/>
</dbReference>
<organism evidence="4 5">
    <name type="scientific">Pseudomonas jessenii</name>
    <dbReference type="NCBI Taxonomy" id="77298"/>
    <lineage>
        <taxon>Bacteria</taxon>
        <taxon>Pseudomonadati</taxon>
        <taxon>Pseudomonadota</taxon>
        <taxon>Gammaproteobacteria</taxon>
        <taxon>Pseudomonadales</taxon>
        <taxon>Pseudomonadaceae</taxon>
        <taxon>Pseudomonas</taxon>
    </lineage>
</organism>
<dbReference type="InterPro" id="IPR050493">
    <property type="entry name" value="FAD-dep_Monooxygenase_BioMet"/>
</dbReference>
<protein>
    <submittedName>
        <fullName evidence="4">2-polyprenyl-6-methoxyphenol hydroxylase</fullName>
    </submittedName>
</protein>
<dbReference type="PRINTS" id="PR00420">
    <property type="entry name" value="RNGMNOXGNASE"/>
</dbReference>
<dbReference type="InterPro" id="IPR036188">
    <property type="entry name" value="FAD/NAD-bd_sf"/>
</dbReference>
<reference evidence="5" key="1">
    <citation type="submission" date="2016-10" db="EMBL/GenBank/DDBJ databases">
        <authorList>
            <person name="Varghese N."/>
            <person name="Submissions S."/>
        </authorList>
    </citation>
    <scope>NUCLEOTIDE SEQUENCE [LARGE SCALE GENOMIC DNA]</scope>
    <source>
        <strain evidence="5">BS3660</strain>
    </source>
</reference>
<evidence type="ECO:0000313" key="5">
    <source>
        <dbReference type="Proteomes" id="UP000198542"/>
    </source>
</evidence>